<dbReference type="NCBIfam" id="NF008070">
    <property type="entry name" value="PRK10807.1"/>
    <property type="match status" value="1"/>
</dbReference>
<dbReference type="PANTHER" id="PTHR30462">
    <property type="entry name" value="INTERMEMBRANE TRANSPORT PROTEIN PQIB-RELATED"/>
    <property type="match status" value="1"/>
</dbReference>
<evidence type="ECO:0000313" key="10">
    <source>
        <dbReference type="Proteomes" id="UP000509458"/>
    </source>
</evidence>
<feature type="domain" description="Mce/MlaD" evidence="8">
    <location>
        <begin position="53"/>
        <end position="142"/>
    </location>
</feature>
<evidence type="ECO:0000313" key="9">
    <source>
        <dbReference type="EMBL" id="CAB9493313.1"/>
    </source>
</evidence>
<dbReference type="EMBL" id="LR812090">
    <property type="protein sequence ID" value="CAB9493313.1"/>
    <property type="molecule type" value="Genomic_DNA"/>
</dbReference>
<reference evidence="9 10" key="1">
    <citation type="submission" date="2020-06" db="EMBL/GenBank/DDBJ databases">
        <authorList>
            <person name="Duchaud E."/>
        </authorList>
    </citation>
    <scope>NUCLEOTIDE SEQUENCE [LARGE SCALE GENOMIC DNA]</scope>
    <source>
        <strain evidence="9">Alteromonas fortis</strain>
    </source>
</reference>
<keyword evidence="6 7" id="KW-0472">Membrane</keyword>
<comment type="subcellular location">
    <subcellularLocation>
        <location evidence="1">Cell inner membrane</location>
    </subcellularLocation>
</comment>
<evidence type="ECO:0000256" key="1">
    <source>
        <dbReference type="ARBA" id="ARBA00004533"/>
    </source>
</evidence>
<keyword evidence="5 7" id="KW-1133">Transmembrane helix</keyword>
<feature type="domain" description="Mce/MlaD" evidence="8">
    <location>
        <begin position="306"/>
        <end position="400"/>
    </location>
</feature>
<sequence length="558" mass="61320">MAAVETITMTTNDPNINEAKVKPTSSVSRIWIIPILVIVIGGWMVYYQWKNQGPLITIELQSASGIEVNKTPIKVRDLDIGQVKKITLNPDLNGVLVTARIDASATHLLNENAKFWVVAPRISFSEVSGLNTLLSGSYIAMSADDKGKEQLHFTALERPPVTPPGTPGLHVMLKSDDEFAYKPGDPIIYKGFKVGEFEDATFNIEERVVYYDAFIEAPYHKLITNTTRFWDVSGVKLLLESNGVSVETGSLETLLANGITFGIPEGVPKGEQVLDNAFFTIYGDSTSASDARFKVAAEYLLLIDESVRGLTVGAPVEYRGIEIGNVTAINSFPAVEGNILERDYPIPVLINIYPGKARQPDTEEGLSAIKQTIRNWLHRDLRASLRMGNVLTGGLYVDLQHVPDADAGNEIAVINGYEVIPTVSNEFTQLTQKADAILDKINQLPLKEMVENVQLAVEDMRLAAESVETASDDFDLLIADIDAKALNSNLNQVLVSLDSLLKNYSEGGFNQSEIKETVDALQETMRNIQPLLLQLNQSPNSLIFSKDDEADIQPKAKN</sequence>
<feature type="transmembrane region" description="Helical" evidence="7">
    <location>
        <begin position="30"/>
        <end position="49"/>
    </location>
</feature>
<evidence type="ECO:0000256" key="2">
    <source>
        <dbReference type="ARBA" id="ARBA00022475"/>
    </source>
</evidence>
<dbReference type="AlphaFoldDB" id="A0A6T9XZL9"/>
<evidence type="ECO:0000256" key="6">
    <source>
        <dbReference type="ARBA" id="ARBA00023136"/>
    </source>
</evidence>
<accession>A0A6T9XZL9</accession>
<dbReference type="InterPro" id="IPR051800">
    <property type="entry name" value="PqiA-PqiB_transport"/>
</dbReference>
<evidence type="ECO:0000259" key="8">
    <source>
        <dbReference type="Pfam" id="PF02470"/>
    </source>
</evidence>
<dbReference type="GO" id="GO:0005886">
    <property type="term" value="C:plasma membrane"/>
    <property type="evidence" value="ECO:0007669"/>
    <property type="project" value="UniProtKB-SubCell"/>
</dbReference>
<dbReference type="InterPro" id="IPR003399">
    <property type="entry name" value="Mce/MlaD"/>
</dbReference>
<keyword evidence="4 7" id="KW-0812">Transmembrane</keyword>
<proteinExistence type="predicted"/>
<gene>
    <name evidence="9" type="ORF">ALFOR1_30216</name>
</gene>
<dbReference type="PANTHER" id="PTHR30462:SF2">
    <property type="entry name" value="INTERMEMBRANE TRANSPORT PROTEIN PQIB"/>
    <property type="match status" value="1"/>
</dbReference>
<name>A0A6T9XZL9_ALTMA</name>
<organism evidence="9 10">
    <name type="scientific">Alteromonas macleodii</name>
    <name type="common">Pseudoalteromonas macleodii</name>
    <dbReference type="NCBI Taxonomy" id="28108"/>
    <lineage>
        <taxon>Bacteria</taxon>
        <taxon>Pseudomonadati</taxon>
        <taxon>Pseudomonadota</taxon>
        <taxon>Gammaproteobacteria</taxon>
        <taxon>Alteromonadales</taxon>
        <taxon>Alteromonadaceae</taxon>
        <taxon>Alteromonas/Salinimonas group</taxon>
        <taxon>Alteromonas</taxon>
    </lineage>
</organism>
<dbReference type="Pfam" id="PF02470">
    <property type="entry name" value="MlaD"/>
    <property type="match status" value="2"/>
</dbReference>
<evidence type="ECO:0000256" key="7">
    <source>
        <dbReference type="SAM" id="Phobius"/>
    </source>
</evidence>
<evidence type="ECO:0000256" key="4">
    <source>
        <dbReference type="ARBA" id="ARBA00022692"/>
    </source>
</evidence>
<evidence type="ECO:0000256" key="5">
    <source>
        <dbReference type="ARBA" id="ARBA00022989"/>
    </source>
</evidence>
<keyword evidence="2" id="KW-1003">Cell membrane</keyword>
<protein>
    <submittedName>
        <fullName evidence="9">Qaraquat-inducible protein B</fullName>
    </submittedName>
</protein>
<dbReference type="Proteomes" id="UP000509458">
    <property type="component" value="Chromosome"/>
</dbReference>
<evidence type="ECO:0000256" key="3">
    <source>
        <dbReference type="ARBA" id="ARBA00022519"/>
    </source>
</evidence>
<keyword evidence="3" id="KW-0997">Cell inner membrane</keyword>